<proteinExistence type="predicted"/>
<accession>A0A9P6JMJ4</accession>
<reference evidence="2" key="1">
    <citation type="submission" date="2020-11" db="EMBL/GenBank/DDBJ databases">
        <authorList>
            <consortium name="DOE Joint Genome Institute"/>
            <person name="Ahrendt S."/>
            <person name="Riley R."/>
            <person name="Andreopoulos W."/>
            <person name="Labutti K."/>
            <person name="Pangilinan J."/>
            <person name="Ruiz-Duenas F.J."/>
            <person name="Barrasa J.M."/>
            <person name="Sanchez-Garcia M."/>
            <person name="Camarero S."/>
            <person name="Miyauchi S."/>
            <person name="Serrano A."/>
            <person name="Linde D."/>
            <person name="Babiker R."/>
            <person name="Drula E."/>
            <person name="Ayuso-Fernandez I."/>
            <person name="Pacheco R."/>
            <person name="Padilla G."/>
            <person name="Ferreira P."/>
            <person name="Barriuso J."/>
            <person name="Kellner H."/>
            <person name="Castanera R."/>
            <person name="Alfaro M."/>
            <person name="Ramirez L."/>
            <person name="Pisabarro A.G."/>
            <person name="Kuo A."/>
            <person name="Tritt A."/>
            <person name="Lipzen A."/>
            <person name="He G."/>
            <person name="Yan M."/>
            <person name="Ng V."/>
            <person name="Cullen D."/>
            <person name="Martin F."/>
            <person name="Rosso M.-N."/>
            <person name="Henrissat B."/>
            <person name="Hibbett D."/>
            <person name="Martinez A.T."/>
            <person name="Grigoriev I.V."/>
        </authorList>
    </citation>
    <scope>NUCLEOTIDE SEQUENCE</scope>
    <source>
        <strain evidence="2">CBS 506.95</strain>
    </source>
</reference>
<protein>
    <submittedName>
        <fullName evidence="2">Uncharacterized protein</fullName>
    </submittedName>
</protein>
<dbReference type="InterPro" id="IPR013783">
    <property type="entry name" value="Ig-like_fold"/>
</dbReference>
<organism evidence="2 3">
    <name type="scientific">Crepidotus variabilis</name>
    <dbReference type="NCBI Taxonomy" id="179855"/>
    <lineage>
        <taxon>Eukaryota</taxon>
        <taxon>Fungi</taxon>
        <taxon>Dikarya</taxon>
        <taxon>Basidiomycota</taxon>
        <taxon>Agaricomycotina</taxon>
        <taxon>Agaricomycetes</taxon>
        <taxon>Agaricomycetidae</taxon>
        <taxon>Agaricales</taxon>
        <taxon>Agaricineae</taxon>
        <taxon>Crepidotaceae</taxon>
        <taxon>Crepidotus</taxon>
    </lineage>
</organism>
<comment type="caution">
    <text evidence="2">The sequence shown here is derived from an EMBL/GenBank/DDBJ whole genome shotgun (WGS) entry which is preliminary data.</text>
</comment>
<name>A0A9P6JMJ4_9AGAR</name>
<dbReference type="SUPFAM" id="SSF49373">
    <property type="entry name" value="Invasin/intimin cell-adhesion fragments"/>
    <property type="match status" value="1"/>
</dbReference>
<gene>
    <name evidence="2" type="ORF">CPB83DRAFT_858207</name>
</gene>
<dbReference type="Proteomes" id="UP000807306">
    <property type="component" value="Unassembled WGS sequence"/>
</dbReference>
<sequence>MTPTSGNSQIVAFNSQFQPLVVTVYDKGSNPVHDSANTQVTFQCSQPYLATFPGLSATATSPTVQGVATSPAMHSDNTNAMGSFQVTAAVPSSPLNPSVTFNEAVTS</sequence>
<evidence type="ECO:0000313" key="3">
    <source>
        <dbReference type="Proteomes" id="UP000807306"/>
    </source>
</evidence>
<keyword evidence="3" id="KW-1185">Reference proteome</keyword>
<feature type="region of interest" description="Disordered" evidence="1">
    <location>
        <begin position="59"/>
        <end position="79"/>
    </location>
</feature>
<evidence type="ECO:0000256" key="1">
    <source>
        <dbReference type="SAM" id="MobiDB-lite"/>
    </source>
</evidence>
<dbReference type="AlphaFoldDB" id="A0A9P6JMJ4"/>
<dbReference type="InterPro" id="IPR008964">
    <property type="entry name" value="Invasin/intimin_cell_adhesion"/>
</dbReference>
<feature type="compositionally biased region" description="Polar residues" evidence="1">
    <location>
        <begin position="59"/>
        <end position="68"/>
    </location>
</feature>
<dbReference type="EMBL" id="MU157874">
    <property type="protein sequence ID" value="KAF9526186.1"/>
    <property type="molecule type" value="Genomic_DNA"/>
</dbReference>
<dbReference type="Gene3D" id="2.60.40.10">
    <property type="entry name" value="Immunoglobulins"/>
    <property type="match status" value="1"/>
</dbReference>
<evidence type="ECO:0000313" key="2">
    <source>
        <dbReference type="EMBL" id="KAF9526186.1"/>
    </source>
</evidence>